<dbReference type="HOGENOM" id="CLU_2906566_0_0_1"/>
<organism>
    <name type="scientific">Ixodes scapularis</name>
    <name type="common">Black-legged tick</name>
    <name type="synonym">Deer tick</name>
    <dbReference type="NCBI Taxonomy" id="6945"/>
    <lineage>
        <taxon>Eukaryota</taxon>
        <taxon>Metazoa</taxon>
        <taxon>Ecdysozoa</taxon>
        <taxon>Arthropoda</taxon>
        <taxon>Chelicerata</taxon>
        <taxon>Arachnida</taxon>
        <taxon>Acari</taxon>
        <taxon>Parasitiformes</taxon>
        <taxon>Ixodida</taxon>
        <taxon>Ixodoidea</taxon>
        <taxon>Ixodidae</taxon>
        <taxon>Ixodinae</taxon>
        <taxon>Ixodes</taxon>
    </lineage>
</organism>
<evidence type="ECO:0000313" key="3">
    <source>
        <dbReference type="Proteomes" id="UP000001555"/>
    </source>
</evidence>
<keyword evidence="3" id="KW-1185">Reference proteome</keyword>
<dbReference type="Proteomes" id="UP000001555">
    <property type="component" value="Unassembled WGS sequence"/>
</dbReference>
<dbReference type="PaxDb" id="6945-B7P9B5"/>
<evidence type="ECO:0000313" key="1">
    <source>
        <dbReference type="EMBL" id="EEC03187.1"/>
    </source>
</evidence>
<name>B7P9B5_IXOSC</name>
<gene>
    <name evidence="1" type="ORF">IscW_ISCW001910</name>
</gene>
<dbReference type="EMBL" id="ABJB010017583">
    <property type="status" value="NOT_ANNOTATED_CDS"/>
    <property type="molecule type" value="Genomic_DNA"/>
</dbReference>
<dbReference type="EnsemblMetazoa" id="ISCW001910-RA">
    <property type="protein sequence ID" value="ISCW001910-PA"/>
    <property type="gene ID" value="ISCW001910"/>
</dbReference>
<evidence type="ECO:0000313" key="2">
    <source>
        <dbReference type="EnsemblMetazoa" id="ISCW001910-PA"/>
    </source>
</evidence>
<proteinExistence type="predicted"/>
<dbReference type="VEuPathDB" id="VectorBase:ISCI001910"/>
<dbReference type="EMBL" id="DS662177">
    <property type="protein sequence ID" value="EEC03187.1"/>
    <property type="molecule type" value="Genomic_DNA"/>
</dbReference>
<reference evidence="1 3" key="1">
    <citation type="submission" date="2008-03" db="EMBL/GenBank/DDBJ databases">
        <title>Annotation of Ixodes scapularis.</title>
        <authorList>
            <consortium name="Ixodes scapularis Genome Project Consortium"/>
            <person name="Caler E."/>
            <person name="Hannick L.I."/>
            <person name="Bidwell S."/>
            <person name="Joardar V."/>
            <person name="Thiagarajan M."/>
            <person name="Amedeo P."/>
            <person name="Galinsky K.J."/>
            <person name="Schobel S."/>
            <person name="Inman J."/>
            <person name="Hostetler J."/>
            <person name="Miller J."/>
            <person name="Hammond M."/>
            <person name="Megy K."/>
            <person name="Lawson D."/>
            <person name="Kodira C."/>
            <person name="Sutton G."/>
            <person name="Meyer J."/>
            <person name="Hill C.A."/>
            <person name="Birren B."/>
            <person name="Nene V."/>
            <person name="Collins F."/>
            <person name="Alarcon-Chaidez F."/>
            <person name="Wikel S."/>
            <person name="Strausberg R."/>
        </authorList>
    </citation>
    <scope>NUCLEOTIDE SEQUENCE [LARGE SCALE GENOMIC DNA]</scope>
    <source>
        <strain evidence="3">Wikel</strain>
        <strain evidence="1">Wikel colony</strain>
    </source>
</reference>
<accession>B7P9B5</accession>
<protein>
    <submittedName>
        <fullName evidence="1 2">Uncharacterized protein</fullName>
    </submittedName>
</protein>
<reference evidence="2" key="2">
    <citation type="submission" date="2020-05" db="UniProtKB">
        <authorList>
            <consortium name="EnsemblMetazoa"/>
        </authorList>
    </citation>
    <scope>IDENTIFICATION</scope>
    <source>
        <strain evidence="2">wikel</strain>
    </source>
</reference>
<sequence length="62" mass="7178">MAAIRRDRDASVLRSVGPPVIWCFVLVDDDKKTRYVCDSNLSYESTMLIHTRLVFYASLRKV</sequence>
<dbReference type="InParanoid" id="B7P9B5"/>
<dbReference type="VEuPathDB" id="VectorBase:ISCW001910"/>
<dbReference type="AlphaFoldDB" id="B7P9B5"/>